<dbReference type="EMBL" id="QRDW01000011">
    <property type="protein sequence ID" value="RED45764.1"/>
    <property type="molecule type" value="Genomic_DNA"/>
</dbReference>
<reference evidence="5 6" key="1">
    <citation type="submission" date="2018-07" db="EMBL/GenBank/DDBJ databases">
        <title>Genomic Encyclopedia of Type Strains, Phase III (KMG-III): the genomes of soil and plant-associated and newly described type strains.</title>
        <authorList>
            <person name="Whitman W."/>
        </authorList>
    </citation>
    <scope>NUCLEOTIDE SEQUENCE [LARGE SCALE GENOMIC DNA]</scope>
    <source>
        <strain evidence="5 6">CECT 8488</strain>
    </source>
</reference>
<dbReference type="PROSITE" id="PS50995">
    <property type="entry name" value="HTH_MARR_2"/>
    <property type="match status" value="1"/>
</dbReference>
<dbReference type="OrthoDB" id="8906692at2"/>
<evidence type="ECO:0000256" key="3">
    <source>
        <dbReference type="ARBA" id="ARBA00023163"/>
    </source>
</evidence>
<keyword evidence="3" id="KW-0804">Transcription</keyword>
<dbReference type="Proteomes" id="UP000256845">
    <property type="component" value="Unassembled WGS sequence"/>
</dbReference>
<organism evidence="5 6">
    <name type="scientific">Aestuariispira insulae</name>
    <dbReference type="NCBI Taxonomy" id="1461337"/>
    <lineage>
        <taxon>Bacteria</taxon>
        <taxon>Pseudomonadati</taxon>
        <taxon>Pseudomonadota</taxon>
        <taxon>Alphaproteobacteria</taxon>
        <taxon>Rhodospirillales</taxon>
        <taxon>Kiloniellaceae</taxon>
        <taxon>Aestuariispira</taxon>
    </lineage>
</organism>
<evidence type="ECO:0000313" key="6">
    <source>
        <dbReference type="Proteomes" id="UP000256845"/>
    </source>
</evidence>
<sequence length="157" mass="17970">MNEEMPEFDLHAFFPYQVRVFYRTVSQSVTEVYARRHGLSVQEWRVMAVMGNDQPMAAGDLVEKSSMDKVQISRALKRLEETGLLHRREDPADRRRVILTLTDQGNAIFRELVPLVLKLEQDLLAGLDAKERASLLGLMEKVKANAERAMSAEKQEP</sequence>
<dbReference type="PANTHER" id="PTHR35790">
    <property type="entry name" value="HTH-TYPE TRANSCRIPTIONAL REGULATOR PCHR"/>
    <property type="match status" value="1"/>
</dbReference>
<comment type="caution">
    <text evidence="5">The sequence shown here is derived from an EMBL/GenBank/DDBJ whole genome shotgun (WGS) entry which is preliminary data.</text>
</comment>
<evidence type="ECO:0000256" key="2">
    <source>
        <dbReference type="ARBA" id="ARBA00023125"/>
    </source>
</evidence>
<dbReference type="InterPro" id="IPR036390">
    <property type="entry name" value="WH_DNA-bd_sf"/>
</dbReference>
<evidence type="ECO:0000313" key="5">
    <source>
        <dbReference type="EMBL" id="RED45764.1"/>
    </source>
</evidence>
<keyword evidence="1" id="KW-0805">Transcription regulation</keyword>
<dbReference type="AlphaFoldDB" id="A0A3D9H8D8"/>
<dbReference type="PRINTS" id="PR00598">
    <property type="entry name" value="HTHMARR"/>
</dbReference>
<dbReference type="SUPFAM" id="SSF46785">
    <property type="entry name" value="Winged helix' DNA-binding domain"/>
    <property type="match status" value="1"/>
</dbReference>
<proteinExistence type="predicted"/>
<name>A0A3D9H8D8_9PROT</name>
<gene>
    <name evidence="5" type="ORF">DFP90_11111</name>
</gene>
<protein>
    <submittedName>
        <fullName evidence="5">DNA-binding MarR family transcriptional regulator</fullName>
    </submittedName>
</protein>
<dbReference type="GO" id="GO:0003700">
    <property type="term" value="F:DNA-binding transcription factor activity"/>
    <property type="evidence" value="ECO:0007669"/>
    <property type="project" value="InterPro"/>
</dbReference>
<evidence type="ECO:0000256" key="1">
    <source>
        <dbReference type="ARBA" id="ARBA00023015"/>
    </source>
</evidence>
<dbReference type="InterPro" id="IPR000835">
    <property type="entry name" value="HTH_MarR-typ"/>
</dbReference>
<dbReference type="GO" id="GO:0003677">
    <property type="term" value="F:DNA binding"/>
    <property type="evidence" value="ECO:0007669"/>
    <property type="project" value="UniProtKB-KW"/>
</dbReference>
<dbReference type="InterPro" id="IPR023187">
    <property type="entry name" value="Tscrpt_reg_MarR-type_CS"/>
</dbReference>
<feature type="domain" description="HTH marR-type" evidence="4">
    <location>
        <begin position="11"/>
        <end position="144"/>
    </location>
</feature>
<dbReference type="SMART" id="SM00347">
    <property type="entry name" value="HTH_MARR"/>
    <property type="match status" value="1"/>
</dbReference>
<dbReference type="InterPro" id="IPR052067">
    <property type="entry name" value="Metal_resp_HTH_trans_reg"/>
</dbReference>
<dbReference type="Pfam" id="PF12802">
    <property type="entry name" value="MarR_2"/>
    <property type="match status" value="1"/>
</dbReference>
<accession>A0A3D9H8D8</accession>
<keyword evidence="6" id="KW-1185">Reference proteome</keyword>
<dbReference type="RefSeq" id="WP_115938309.1">
    <property type="nucleotide sequence ID" value="NZ_QRDW01000011.1"/>
</dbReference>
<evidence type="ECO:0000259" key="4">
    <source>
        <dbReference type="PROSITE" id="PS50995"/>
    </source>
</evidence>
<dbReference type="PROSITE" id="PS01117">
    <property type="entry name" value="HTH_MARR_1"/>
    <property type="match status" value="1"/>
</dbReference>
<dbReference type="InterPro" id="IPR036388">
    <property type="entry name" value="WH-like_DNA-bd_sf"/>
</dbReference>
<keyword evidence="2 5" id="KW-0238">DNA-binding</keyword>
<dbReference type="Gene3D" id="1.10.10.10">
    <property type="entry name" value="Winged helix-like DNA-binding domain superfamily/Winged helix DNA-binding domain"/>
    <property type="match status" value="1"/>
</dbReference>
<dbReference type="PANTHER" id="PTHR35790:SF4">
    <property type="entry name" value="HTH-TYPE TRANSCRIPTIONAL REGULATOR PCHR"/>
    <property type="match status" value="1"/>
</dbReference>